<keyword evidence="9 13" id="KW-0862">Zinc</keyword>
<dbReference type="RefSeq" id="WP_068549314.1">
    <property type="nucleotide sequence ID" value="NZ_AP013035.1"/>
</dbReference>
<dbReference type="EMBL" id="AP013035">
    <property type="protein sequence ID" value="BAT71385.1"/>
    <property type="molecule type" value="Genomic_DNA"/>
</dbReference>
<protein>
    <recommendedName>
        <fullName evidence="13">Riboflavin biosynthesis protein RibD</fullName>
    </recommendedName>
    <domain>
        <recommendedName>
            <fullName evidence="13">Diaminohydroxyphosphoribosylaminopyrimidine deaminase</fullName>
            <shortName evidence="13">DRAP deaminase</shortName>
            <ecNumber evidence="13">3.5.4.26</ecNumber>
        </recommendedName>
        <alternativeName>
            <fullName evidence="13">Riboflavin-specific deaminase</fullName>
        </alternativeName>
    </domain>
    <domain>
        <recommendedName>
            <fullName evidence="13">5-amino-6-(5-phosphoribosylamino)uracil reductase</fullName>
            <ecNumber evidence="13">1.1.1.193</ecNumber>
        </recommendedName>
        <alternativeName>
            <fullName evidence="13">HTP reductase</fullName>
        </alternativeName>
    </domain>
</protein>
<dbReference type="Proteomes" id="UP000063234">
    <property type="component" value="Chromosome"/>
</dbReference>
<dbReference type="GO" id="GO:0050661">
    <property type="term" value="F:NADP binding"/>
    <property type="evidence" value="ECO:0007669"/>
    <property type="project" value="InterPro"/>
</dbReference>
<feature type="binding site" evidence="15">
    <location>
        <position position="170"/>
    </location>
    <ligand>
        <name>substrate</name>
    </ligand>
</feature>
<feature type="binding site" evidence="15">
    <location>
        <position position="156"/>
    </location>
    <ligand>
        <name>NADP(+)</name>
        <dbReference type="ChEBI" id="CHEBI:58349"/>
    </ligand>
</feature>
<dbReference type="InterPro" id="IPR002125">
    <property type="entry name" value="CMP_dCMP_dom"/>
</dbReference>
<keyword evidence="19" id="KW-1185">Reference proteome</keyword>
<dbReference type="PIRSF" id="PIRSF006769">
    <property type="entry name" value="RibD"/>
    <property type="match status" value="1"/>
</dbReference>
<feature type="binding site" evidence="15">
    <location>
        <begin position="294"/>
        <end position="300"/>
    </location>
    <ligand>
        <name>NADP(+)</name>
        <dbReference type="ChEBI" id="CHEBI:58349"/>
    </ligand>
</feature>
<evidence type="ECO:0000313" key="19">
    <source>
        <dbReference type="Proteomes" id="UP000063234"/>
    </source>
</evidence>
<feature type="binding site" evidence="15">
    <location>
        <position position="223"/>
    </location>
    <ligand>
        <name>NADP(+)</name>
        <dbReference type="ChEBI" id="CHEBI:58349"/>
    </ligand>
</feature>
<evidence type="ECO:0000256" key="12">
    <source>
        <dbReference type="ARBA" id="ARBA00023268"/>
    </source>
</evidence>
<evidence type="ECO:0000256" key="7">
    <source>
        <dbReference type="ARBA" id="ARBA00022723"/>
    </source>
</evidence>
<comment type="similarity">
    <text evidence="5 13">In the C-terminal section; belongs to the HTP reductase family.</text>
</comment>
<dbReference type="UniPathway" id="UPA00275">
    <property type="reaction ID" value="UER00401"/>
</dbReference>
<dbReference type="InterPro" id="IPR016193">
    <property type="entry name" value="Cytidine_deaminase-like"/>
</dbReference>
<dbReference type="AlphaFoldDB" id="A0A0S3QST7"/>
<dbReference type="Pfam" id="PF00383">
    <property type="entry name" value="dCMP_cyt_deam_1"/>
    <property type="match status" value="1"/>
</dbReference>
<dbReference type="GO" id="GO:0008835">
    <property type="term" value="F:diaminohydroxyphosphoribosylaminopyrimidine deaminase activity"/>
    <property type="evidence" value="ECO:0007669"/>
    <property type="project" value="UniProtKB-EC"/>
</dbReference>
<keyword evidence="8 13" id="KW-0378">Hydrolase</keyword>
<evidence type="ECO:0000256" key="4">
    <source>
        <dbReference type="ARBA" id="ARBA00005259"/>
    </source>
</evidence>
<dbReference type="InterPro" id="IPR004794">
    <property type="entry name" value="Eubact_RibD"/>
</dbReference>
<dbReference type="InterPro" id="IPR016192">
    <property type="entry name" value="APOBEC/CMP_deaminase_Zn-bd"/>
</dbReference>
<keyword evidence="7 13" id="KW-0479">Metal-binding</keyword>
<accession>A0A0S3QST7</accession>
<comment type="catalytic activity">
    <reaction evidence="13">
        <text>2,5-diamino-6-hydroxy-4-(5-phosphoribosylamino)-pyrimidine + H2O + H(+) = 5-amino-6-(5-phospho-D-ribosylamino)uracil + NH4(+)</text>
        <dbReference type="Rhea" id="RHEA:21868"/>
        <dbReference type="ChEBI" id="CHEBI:15377"/>
        <dbReference type="ChEBI" id="CHEBI:15378"/>
        <dbReference type="ChEBI" id="CHEBI:28938"/>
        <dbReference type="ChEBI" id="CHEBI:58453"/>
        <dbReference type="ChEBI" id="CHEBI:58614"/>
        <dbReference type="EC" id="3.5.4.26"/>
    </reaction>
</comment>
<reference evidence="19" key="1">
    <citation type="journal article" date="2018" name="Science">
        <title>A primordial and reversible TCA cycle in a facultatively chemolithoautotrophic thermophile.</title>
        <authorList>
            <person name="Nunoura T."/>
            <person name="Chikaraishi Y."/>
            <person name="Izaki R."/>
            <person name="Suwa T."/>
            <person name="Sato T."/>
            <person name="Harada T."/>
            <person name="Mori K."/>
            <person name="Kato Y."/>
            <person name="Miyazaki M."/>
            <person name="Shimamura S."/>
            <person name="Yanagawa K."/>
            <person name="Shuto A."/>
            <person name="Ohkouchi N."/>
            <person name="Fujita N."/>
            <person name="Takaki Y."/>
            <person name="Atomi H."/>
            <person name="Takai K."/>
        </authorList>
    </citation>
    <scope>NUCLEOTIDE SEQUENCE [LARGE SCALE GENOMIC DNA]</scope>
    <source>
        <strain evidence="19">DSM 17441 / JCM 13301 / NBRC 103674 / ABI70S6</strain>
    </source>
</reference>
<dbReference type="PATRIC" id="fig|1298851.3.peg.602"/>
<dbReference type="EC" id="3.5.4.26" evidence="13"/>
<comment type="pathway">
    <text evidence="3 13">Cofactor biosynthesis; riboflavin biosynthesis; 5-amino-6-(D-ribitylamino)uracil from GTP: step 3/4.</text>
</comment>
<evidence type="ECO:0000256" key="6">
    <source>
        <dbReference type="ARBA" id="ARBA00022619"/>
    </source>
</evidence>
<feature type="binding site" evidence="15">
    <location>
        <position position="206"/>
    </location>
    <ligand>
        <name>substrate</name>
    </ligand>
</feature>
<feature type="binding site" evidence="15">
    <location>
        <position position="172"/>
    </location>
    <ligand>
        <name>NADP(+)</name>
        <dbReference type="ChEBI" id="CHEBI:58349"/>
    </ligand>
</feature>
<dbReference type="PROSITE" id="PS51747">
    <property type="entry name" value="CYT_DCMP_DEAMINASES_2"/>
    <property type="match status" value="1"/>
</dbReference>
<dbReference type="PROSITE" id="PS00903">
    <property type="entry name" value="CYT_DCMP_DEAMINASES_1"/>
    <property type="match status" value="1"/>
</dbReference>
<keyword evidence="11 13" id="KW-0560">Oxidoreductase</keyword>
<feature type="domain" description="CMP/dCMP-type deaminase" evidence="17">
    <location>
        <begin position="2"/>
        <end position="125"/>
    </location>
</feature>
<evidence type="ECO:0000256" key="9">
    <source>
        <dbReference type="ARBA" id="ARBA00022833"/>
    </source>
</evidence>
<dbReference type="SUPFAM" id="SSF53597">
    <property type="entry name" value="Dihydrofolate reductase-like"/>
    <property type="match status" value="1"/>
</dbReference>
<dbReference type="PANTHER" id="PTHR38011">
    <property type="entry name" value="DIHYDROFOLATE REDUCTASE FAMILY PROTEIN (AFU_ORTHOLOGUE AFUA_8G06820)"/>
    <property type="match status" value="1"/>
</dbReference>
<name>A0A0S3QST7_THET7</name>
<dbReference type="GO" id="GO:0008270">
    <property type="term" value="F:zinc ion binding"/>
    <property type="evidence" value="ECO:0007669"/>
    <property type="project" value="InterPro"/>
</dbReference>
<evidence type="ECO:0000256" key="11">
    <source>
        <dbReference type="ARBA" id="ARBA00023002"/>
    </source>
</evidence>
<dbReference type="Pfam" id="PF01872">
    <property type="entry name" value="RibD_C"/>
    <property type="match status" value="1"/>
</dbReference>
<organism evidence="18 19">
    <name type="scientific">Thermosulfidibacter takaii (strain DSM 17441 / JCM 13301 / NBRC 103674 / ABI70S6)</name>
    <dbReference type="NCBI Taxonomy" id="1298851"/>
    <lineage>
        <taxon>Bacteria</taxon>
        <taxon>Pseudomonadati</taxon>
        <taxon>Thermosulfidibacterota</taxon>
        <taxon>Thermosulfidibacteria</taxon>
        <taxon>Thermosulfidibacterales</taxon>
        <taxon>Thermosulfidibacteraceae</taxon>
    </lineage>
</organism>
<dbReference type="InterPro" id="IPR011549">
    <property type="entry name" value="RibD_C"/>
</dbReference>
<dbReference type="InterPro" id="IPR002734">
    <property type="entry name" value="RibDG_C"/>
</dbReference>
<evidence type="ECO:0000256" key="5">
    <source>
        <dbReference type="ARBA" id="ARBA00007417"/>
    </source>
</evidence>
<feature type="active site" description="Proton donor" evidence="14">
    <location>
        <position position="54"/>
    </location>
</feature>
<dbReference type="CDD" id="cd01284">
    <property type="entry name" value="Riboflavin_deaminase-reductase"/>
    <property type="match status" value="1"/>
</dbReference>
<evidence type="ECO:0000256" key="13">
    <source>
        <dbReference type="PIRNR" id="PIRNR006769"/>
    </source>
</evidence>
<evidence type="ECO:0000256" key="1">
    <source>
        <dbReference type="ARBA" id="ARBA00002151"/>
    </source>
</evidence>
<dbReference type="Gene3D" id="3.40.140.10">
    <property type="entry name" value="Cytidine Deaminase, domain 2"/>
    <property type="match status" value="1"/>
</dbReference>
<comment type="similarity">
    <text evidence="4 13">In the N-terminal section; belongs to the cytidine and deoxycytidylate deaminase family.</text>
</comment>
<evidence type="ECO:0000256" key="10">
    <source>
        <dbReference type="ARBA" id="ARBA00022857"/>
    </source>
</evidence>
<dbReference type="FunFam" id="3.40.140.10:FF:000025">
    <property type="entry name" value="Riboflavin biosynthesis protein RibD"/>
    <property type="match status" value="1"/>
</dbReference>
<feature type="binding site" evidence="15">
    <location>
        <position position="209"/>
    </location>
    <ligand>
        <name>substrate</name>
    </ligand>
</feature>
<feature type="binding site" evidence="16">
    <location>
        <position position="77"/>
    </location>
    <ligand>
        <name>Zn(2+)</name>
        <dbReference type="ChEBI" id="CHEBI:29105"/>
        <note>catalytic</note>
    </ligand>
</feature>
<feature type="binding site" evidence="15">
    <location>
        <position position="186"/>
    </location>
    <ligand>
        <name>substrate</name>
    </ligand>
</feature>
<dbReference type="Gene3D" id="3.40.430.10">
    <property type="entry name" value="Dihydrofolate Reductase, subunit A"/>
    <property type="match status" value="1"/>
</dbReference>
<evidence type="ECO:0000313" key="18">
    <source>
        <dbReference type="EMBL" id="BAT71385.1"/>
    </source>
</evidence>
<dbReference type="GO" id="GO:0008703">
    <property type="term" value="F:5-amino-6-(5-phosphoribosylamino)uracil reductase activity"/>
    <property type="evidence" value="ECO:0007669"/>
    <property type="project" value="UniProtKB-EC"/>
</dbReference>
<keyword evidence="12" id="KW-0511">Multifunctional enzyme</keyword>
<evidence type="ECO:0000256" key="8">
    <source>
        <dbReference type="ARBA" id="ARBA00022801"/>
    </source>
</evidence>
<evidence type="ECO:0000256" key="16">
    <source>
        <dbReference type="PIRSR" id="PIRSR006769-3"/>
    </source>
</evidence>
<comment type="catalytic activity">
    <reaction evidence="13">
        <text>5-amino-6-(5-phospho-D-ribitylamino)uracil + NADP(+) = 5-amino-6-(5-phospho-D-ribosylamino)uracil + NADPH + H(+)</text>
        <dbReference type="Rhea" id="RHEA:17845"/>
        <dbReference type="ChEBI" id="CHEBI:15378"/>
        <dbReference type="ChEBI" id="CHEBI:57783"/>
        <dbReference type="ChEBI" id="CHEBI:58349"/>
        <dbReference type="ChEBI" id="CHEBI:58421"/>
        <dbReference type="ChEBI" id="CHEBI:58453"/>
        <dbReference type="EC" id="1.1.1.193"/>
    </reaction>
</comment>
<feature type="binding site" evidence="16">
    <location>
        <position position="52"/>
    </location>
    <ligand>
        <name>Zn(2+)</name>
        <dbReference type="ChEBI" id="CHEBI:29105"/>
        <note>catalytic</note>
    </ligand>
</feature>
<dbReference type="STRING" id="1298851.TST_0579"/>
<dbReference type="OrthoDB" id="9800865at2"/>
<gene>
    <name evidence="18" type="primary">ribD</name>
    <name evidence="18" type="ORF">TST_0579</name>
</gene>
<dbReference type="GO" id="GO:0009231">
    <property type="term" value="P:riboflavin biosynthetic process"/>
    <property type="evidence" value="ECO:0007669"/>
    <property type="project" value="UniProtKB-UniPathway"/>
</dbReference>
<evidence type="ECO:0000256" key="2">
    <source>
        <dbReference type="ARBA" id="ARBA00004882"/>
    </source>
</evidence>
<evidence type="ECO:0000256" key="14">
    <source>
        <dbReference type="PIRSR" id="PIRSR006769-1"/>
    </source>
</evidence>
<dbReference type="InterPro" id="IPR050765">
    <property type="entry name" value="Riboflavin_Biosynth_HTPR"/>
</dbReference>
<sequence length="361" mass="39744">MRFDEYFMWRALALARRGQGYVSPNPMVGAVVVSPDGEILAEGYHRKFGDLHAERIALKKLNFKAHGAILYVNLEPCCHYGKTPPCTEAIIESGIKRVVVGVLDPNPKVAGKGVDILKKHGIEVKVGVLEKQCYWLNRGFFKWVRKGIPYVILKWAQTLDGNIATIGGDSKWISGKVALRYAHKLRAESDAVLVGKGTVLADDPQLTVRLVKGKNPMRVVLDSNLSVPVDRKIFDTSAKTVVFTVRPNHQKEKVLSEKGIEIVATTSDDGNVNLIKVLEELGKKGVTKLLVEGGSKVHASFIKSKLFDEIQVVVAPKIVGEGKPPVADLNILKIDDALKLSFSCVRRLREDLLVVAEPLES</sequence>
<dbReference type="KEGG" id="ttk:TST_0579"/>
<dbReference type="NCBIfam" id="TIGR00326">
    <property type="entry name" value="eubact_ribD"/>
    <property type="match status" value="1"/>
</dbReference>
<keyword evidence="6 13" id="KW-0686">Riboflavin biosynthesis</keyword>
<evidence type="ECO:0000259" key="17">
    <source>
        <dbReference type="PROSITE" id="PS51747"/>
    </source>
</evidence>
<dbReference type="SUPFAM" id="SSF53927">
    <property type="entry name" value="Cytidine deaminase-like"/>
    <property type="match status" value="1"/>
</dbReference>
<feature type="binding site" evidence="16">
    <location>
        <position position="86"/>
    </location>
    <ligand>
        <name>Zn(2+)</name>
        <dbReference type="ChEBI" id="CHEBI:29105"/>
        <note>catalytic</note>
    </ligand>
</feature>
<comment type="cofactor">
    <cofactor evidence="13 16">
        <name>Zn(2+)</name>
        <dbReference type="ChEBI" id="CHEBI:29105"/>
    </cofactor>
    <text evidence="13 16">Binds 1 zinc ion.</text>
</comment>
<feature type="binding site" evidence="15">
    <location>
        <position position="292"/>
    </location>
    <ligand>
        <name>substrate</name>
    </ligand>
</feature>
<keyword evidence="10 13" id="KW-0521">NADP</keyword>
<dbReference type="PANTHER" id="PTHR38011:SF7">
    <property type="entry name" value="2,5-DIAMINO-6-RIBOSYLAMINO-4(3H)-PYRIMIDINONE 5'-PHOSPHATE REDUCTASE"/>
    <property type="match status" value="1"/>
</dbReference>
<dbReference type="InterPro" id="IPR024072">
    <property type="entry name" value="DHFR-like_dom_sf"/>
</dbReference>
<evidence type="ECO:0000256" key="15">
    <source>
        <dbReference type="PIRSR" id="PIRSR006769-2"/>
    </source>
</evidence>
<proteinExistence type="inferred from homology"/>
<feature type="binding site" evidence="15">
    <location>
        <position position="198"/>
    </location>
    <ligand>
        <name>NADP(+)</name>
        <dbReference type="ChEBI" id="CHEBI:58349"/>
    </ligand>
</feature>
<dbReference type="EC" id="1.1.1.193" evidence="13"/>
<feature type="binding site" evidence="15">
    <location>
        <position position="202"/>
    </location>
    <ligand>
        <name>NADP(+)</name>
        <dbReference type="ChEBI" id="CHEBI:58349"/>
    </ligand>
</feature>
<comment type="pathway">
    <text evidence="2 13">Cofactor biosynthesis; riboflavin biosynthesis; 5-amino-6-(D-ribitylamino)uracil from GTP: step 2/4.</text>
</comment>
<evidence type="ECO:0000256" key="3">
    <source>
        <dbReference type="ARBA" id="ARBA00004910"/>
    </source>
</evidence>
<dbReference type="NCBIfam" id="TIGR00227">
    <property type="entry name" value="ribD_Cterm"/>
    <property type="match status" value="1"/>
</dbReference>
<comment type="function">
    <text evidence="1 13">Converts 2,5-diamino-6-(ribosylamino)-4(3h)-pyrimidinone 5'-phosphate into 5-amino-6-(ribosylamino)-2,4(1h,3h)-pyrimidinedione 5'-phosphate.</text>
</comment>